<comment type="caution">
    <text evidence="2">The sequence shown here is derived from an EMBL/GenBank/DDBJ whole genome shotgun (WGS) entry which is preliminary data.</text>
</comment>
<gene>
    <name evidence="2" type="ORF">A5886_001898</name>
</gene>
<dbReference type="CDD" id="cd06462">
    <property type="entry name" value="Peptidase_S24_S26"/>
    <property type="match status" value="1"/>
</dbReference>
<proteinExistence type="predicted"/>
<accession>A0A242A7C4</accession>
<protein>
    <submittedName>
        <fullName evidence="2">Signal peptidase I</fullName>
    </submittedName>
</protein>
<evidence type="ECO:0000256" key="1">
    <source>
        <dbReference type="SAM" id="Phobius"/>
    </source>
</evidence>
<dbReference type="EMBL" id="NGKU01000001">
    <property type="protein sequence ID" value="OTN76819.1"/>
    <property type="molecule type" value="Genomic_DNA"/>
</dbReference>
<keyword evidence="1" id="KW-1133">Transmembrane helix</keyword>
<name>A0A242A7C4_9ENTE</name>
<feature type="transmembrane region" description="Helical" evidence="1">
    <location>
        <begin position="135"/>
        <end position="159"/>
    </location>
</feature>
<evidence type="ECO:0000313" key="2">
    <source>
        <dbReference type="EMBL" id="OTN76819.1"/>
    </source>
</evidence>
<dbReference type="Proteomes" id="UP000195043">
    <property type="component" value="Unassembled WGS sequence"/>
</dbReference>
<keyword evidence="1" id="KW-0812">Transmembrane</keyword>
<dbReference type="AlphaFoldDB" id="A0A242A7C4"/>
<organism evidence="2 3">
    <name type="scientific">Candidatus Enterococcus testudinis</name>
    <dbReference type="NCBI Taxonomy" id="1834191"/>
    <lineage>
        <taxon>Bacteria</taxon>
        <taxon>Bacillati</taxon>
        <taxon>Bacillota</taxon>
        <taxon>Bacilli</taxon>
        <taxon>Lactobacillales</taxon>
        <taxon>Enterococcaceae</taxon>
        <taxon>Enterococcus</taxon>
    </lineage>
</organism>
<dbReference type="STRING" id="1834191.A5886_001898"/>
<keyword evidence="3" id="KW-1185">Reference proteome</keyword>
<dbReference type="RefSeq" id="WP_086274858.1">
    <property type="nucleotide sequence ID" value="NZ_NGKU01000001.1"/>
</dbReference>
<dbReference type="InterPro" id="IPR036286">
    <property type="entry name" value="LexA/Signal_pep-like_sf"/>
</dbReference>
<dbReference type="OrthoDB" id="1766940at2"/>
<reference evidence="2 3" key="1">
    <citation type="submission" date="2017-05" db="EMBL/GenBank/DDBJ databases">
        <title>The Genome Sequence of Enterococcus sp. 8G7_MSG3316.</title>
        <authorList>
            <consortium name="The Broad Institute Genomics Platform"/>
            <consortium name="The Broad Institute Genomic Center for Infectious Diseases"/>
            <person name="Earl A."/>
            <person name="Manson A."/>
            <person name="Schwartman J."/>
            <person name="Gilmore M."/>
            <person name="Abouelleil A."/>
            <person name="Cao P."/>
            <person name="Chapman S."/>
            <person name="Cusick C."/>
            <person name="Shea T."/>
            <person name="Young S."/>
            <person name="Neafsey D."/>
            <person name="Nusbaum C."/>
            <person name="Birren B."/>
        </authorList>
    </citation>
    <scope>NUCLEOTIDE SEQUENCE [LARGE SCALE GENOMIC DNA]</scope>
    <source>
        <strain evidence="2 3">8G7_MSG3316</strain>
    </source>
</reference>
<keyword evidence="1" id="KW-0472">Membrane</keyword>
<sequence>MRRFSKQSIKLSFACLMIMLCLLLVIVVPKVLGFTITVVTTDAMMPTYAEGTVLFVKNVTEDNLVVGNEVTYYINQGKEMQTRRIVAIEDDQSMIYTIGDNQHQLEQSGIKKSQLIGQPIFSIPYVGELVHQRTITVVFILYGLFALYVLAATIFVTLYQIKTGWLKRTISY</sequence>
<evidence type="ECO:0000313" key="3">
    <source>
        <dbReference type="Proteomes" id="UP000195043"/>
    </source>
</evidence>
<dbReference type="SUPFAM" id="SSF51306">
    <property type="entry name" value="LexA/Signal peptidase"/>
    <property type="match status" value="1"/>
</dbReference>